<dbReference type="Gene3D" id="1.10.1200.10">
    <property type="entry name" value="ACP-like"/>
    <property type="match status" value="1"/>
</dbReference>
<dbReference type="PROSITE" id="PS50075">
    <property type="entry name" value="CARRIER"/>
    <property type="match status" value="1"/>
</dbReference>
<dbReference type="InterPro" id="IPR036736">
    <property type="entry name" value="ACP-like_sf"/>
</dbReference>
<dbReference type="Pfam" id="PF00550">
    <property type="entry name" value="PP-binding"/>
    <property type="match status" value="1"/>
</dbReference>
<dbReference type="SUPFAM" id="SSF47336">
    <property type="entry name" value="ACP-like"/>
    <property type="match status" value="1"/>
</dbReference>
<feature type="domain" description="Carrier" evidence="2">
    <location>
        <begin position="21"/>
        <end position="97"/>
    </location>
</feature>
<evidence type="ECO:0000313" key="4">
    <source>
        <dbReference type="Proteomes" id="UP000250197"/>
    </source>
</evidence>
<organism evidence="3 4">
    <name type="scientific">Corynebacterium striatum</name>
    <dbReference type="NCBI Taxonomy" id="43770"/>
    <lineage>
        <taxon>Bacteria</taxon>
        <taxon>Bacillati</taxon>
        <taxon>Actinomycetota</taxon>
        <taxon>Actinomycetes</taxon>
        <taxon>Mycobacteriales</taxon>
        <taxon>Corynebacteriaceae</taxon>
        <taxon>Corynebacterium</taxon>
    </lineage>
</organism>
<proteinExistence type="predicted"/>
<sequence>MANDLSAQLQARFNQTPQKEEPAEDTYSEITALITKVTGSAEGLERDAKLADLGVESLERIELAVRAEERFKVRVNEEAMLGIETIGQLAEYVDKHLEEQK</sequence>
<gene>
    <name evidence="3" type="ORF">CBE89_04665</name>
</gene>
<name>A0A2Z2IZ13_CORST</name>
<evidence type="ECO:0000313" key="3">
    <source>
        <dbReference type="EMBL" id="ART20862.1"/>
    </source>
</evidence>
<reference evidence="3 4" key="1">
    <citation type="submission" date="2017-05" db="EMBL/GenBank/DDBJ databases">
        <title>Complete genome sequence of Corynebacterium striatum KC-Na-1 isolated from Neophocaena asiaeorientalis in Korea.</title>
        <authorList>
            <person name="Kim J.H."/>
            <person name="Lee K."/>
        </authorList>
    </citation>
    <scope>NUCLEOTIDE SEQUENCE [LARGE SCALE GENOMIC DNA]</scope>
    <source>
        <strain evidence="3 4">KC-Na-01</strain>
    </source>
</reference>
<protein>
    <submittedName>
        <fullName evidence="3">Acyl carrier protein</fullName>
    </submittedName>
</protein>
<dbReference type="RefSeq" id="WP_086890990.1">
    <property type="nucleotide sequence ID" value="NZ_CP021252.1"/>
</dbReference>
<feature type="region of interest" description="Disordered" evidence="1">
    <location>
        <begin position="1"/>
        <end position="26"/>
    </location>
</feature>
<dbReference type="AlphaFoldDB" id="A0A2Z2IZ13"/>
<feature type="compositionally biased region" description="Polar residues" evidence="1">
    <location>
        <begin position="1"/>
        <end position="17"/>
    </location>
</feature>
<dbReference type="KEGG" id="cstr:CBE89_04665"/>
<dbReference type="InterPro" id="IPR009081">
    <property type="entry name" value="PP-bd_ACP"/>
</dbReference>
<evidence type="ECO:0000256" key="1">
    <source>
        <dbReference type="SAM" id="MobiDB-lite"/>
    </source>
</evidence>
<dbReference type="EMBL" id="CP021252">
    <property type="protein sequence ID" value="ART20862.1"/>
    <property type="molecule type" value="Genomic_DNA"/>
</dbReference>
<accession>A0A2Z2IZ13</accession>
<dbReference type="Proteomes" id="UP000250197">
    <property type="component" value="Chromosome"/>
</dbReference>
<evidence type="ECO:0000259" key="2">
    <source>
        <dbReference type="PROSITE" id="PS50075"/>
    </source>
</evidence>